<evidence type="ECO:0000256" key="2">
    <source>
        <dbReference type="ARBA" id="ARBA00022801"/>
    </source>
</evidence>
<dbReference type="AlphaFoldDB" id="A0A2S2C1J7"/>
<dbReference type="InterPro" id="IPR033140">
    <property type="entry name" value="Lipase_GDXG_put_SER_AS"/>
</dbReference>
<evidence type="ECO:0000259" key="4">
    <source>
        <dbReference type="Pfam" id="PF07859"/>
    </source>
</evidence>
<dbReference type="GO" id="GO:0016787">
    <property type="term" value="F:hydrolase activity"/>
    <property type="evidence" value="ECO:0007669"/>
    <property type="project" value="UniProtKB-KW"/>
</dbReference>
<proteinExistence type="inferred from homology"/>
<dbReference type="RefSeq" id="WP_109333805.1">
    <property type="nucleotide sequence ID" value="NZ_CP021354.1"/>
</dbReference>
<dbReference type="KEGG" id="roz:CBI38_27005"/>
<sequence>MQTRGSTVWHWDVSRRARLTFLFARTVIKPLFTVWPTTDRALQLLAVIDELTDRLPKPNGLDIEKITLGGVPCEKITHPRRSTGALDGATIVYFHGGGFVFCGLATHRALCGLLAARTGVPVVSVEYRQLPEAAIGTSLVDAMTAYTEVLKQCEDPTRVIVAGDSAGGYLAMKVAEVAALRNLVPPAAVIGYSPLLNLDLEDHDPEFMKRDAYLPMSQVAKLKDRWLAGPDDIPGAQSPVNADPGLFPPVFLTAAEYELMRPDVEILTDKFDRAGQDIETHLWSGQIHAFPVIGKALKESRVIIDLTADFAARALSRSRQRSA</sequence>
<evidence type="ECO:0000256" key="3">
    <source>
        <dbReference type="PROSITE-ProRule" id="PRU10038"/>
    </source>
</evidence>
<protein>
    <submittedName>
        <fullName evidence="5">Lipase</fullName>
    </submittedName>
</protein>
<comment type="similarity">
    <text evidence="1">Belongs to the 'GDXG' lipolytic enzyme family.</text>
</comment>
<dbReference type="Pfam" id="PF07859">
    <property type="entry name" value="Abhydrolase_3"/>
    <property type="match status" value="1"/>
</dbReference>
<dbReference type="EMBL" id="CP021354">
    <property type="protein sequence ID" value="AWK74664.1"/>
    <property type="molecule type" value="Genomic_DNA"/>
</dbReference>
<feature type="domain" description="Alpha/beta hydrolase fold-3" evidence="4">
    <location>
        <begin position="91"/>
        <end position="290"/>
    </location>
</feature>
<organism evidence="5 6">
    <name type="scientific">Rhodococcus oxybenzonivorans</name>
    <dbReference type="NCBI Taxonomy" id="1990687"/>
    <lineage>
        <taxon>Bacteria</taxon>
        <taxon>Bacillati</taxon>
        <taxon>Actinomycetota</taxon>
        <taxon>Actinomycetes</taxon>
        <taxon>Mycobacteriales</taxon>
        <taxon>Nocardiaceae</taxon>
        <taxon>Rhodococcus</taxon>
    </lineage>
</organism>
<dbReference type="InterPro" id="IPR050300">
    <property type="entry name" value="GDXG_lipolytic_enzyme"/>
</dbReference>
<dbReference type="InterPro" id="IPR013094">
    <property type="entry name" value="AB_hydrolase_3"/>
</dbReference>
<gene>
    <name evidence="5" type="ORF">CBI38_27005</name>
</gene>
<accession>A0A2S2C1J7</accession>
<dbReference type="PROSITE" id="PS01174">
    <property type="entry name" value="LIPASE_GDXG_SER"/>
    <property type="match status" value="1"/>
</dbReference>
<evidence type="ECO:0000313" key="5">
    <source>
        <dbReference type="EMBL" id="AWK74664.1"/>
    </source>
</evidence>
<dbReference type="PANTHER" id="PTHR48081:SF8">
    <property type="entry name" value="ALPHA_BETA HYDROLASE FOLD-3 DOMAIN-CONTAINING PROTEIN-RELATED"/>
    <property type="match status" value="1"/>
</dbReference>
<evidence type="ECO:0000313" key="6">
    <source>
        <dbReference type="Proteomes" id="UP000245711"/>
    </source>
</evidence>
<keyword evidence="6" id="KW-1185">Reference proteome</keyword>
<keyword evidence="2" id="KW-0378">Hydrolase</keyword>
<dbReference type="Proteomes" id="UP000245711">
    <property type="component" value="Chromosome"/>
</dbReference>
<dbReference type="OrthoDB" id="128186at2"/>
<dbReference type="SUPFAM" id="SSF53474">
    <property type="entry name" value="alpha/beta-Hydrolases"/>
    <property type="match status" value="1"/>
</dbReference>
<feature type="active site" evidence="3">
    <location>
        <position position="165"/>
    </location>
</feature>
<dbReference type="InterPro" id="IPR029058">
    <property type="entry name" value="AB_hydrolase_fold"/>
</dbReference>
<evidence type="ECO:0000256" key="1">
    <source>
        <dbReference type="ARBA" id="ARBA00010515"/>
    </source>
</evidence>
<name>A0A2S2C1J7_9NOCA</name>
<reference evidence="5 6" key="1">
    <citation type="submission" date="2017-05" db="EMBL/GenBank/DDBJ databases">
        <title>Isolation of Rhodococcus sp. S2-17 biodegrading of BP-3.</title>
        <authorList>
            <person name="Lee Y."/>
            <person name="Kim K.H."/>
            <person name="Chun B.H."/>
            <person name="Jung H.S."/>
            <person name="Jeon C.O."/>
        </authorList>
    </citation>
    <scope>NUCLEOTIDE SEQUENCE [LARGE SCALE GENOMIC DNA]</scope>
    <source>
        <strain evidence="5 6">S2-17</strain>
    </source>
</reference>
<dbReference type="PANTHER" id="PTHR48081">
    <property type="entry name" value="AB HYDROLASE SUPERFAMILY PROTEIN C4A8.06C"/>
    <property type="match status" value="1"/>
</dbReference>
<dbReference type="Gene3D" id="3.40.50.1820">
    <property type="entry name" value="alpha/beta hydrolase"/>
    <property type="match status" value="1"/>
</dbReference>